<dbReference type="PANTHER" id="PTHR44227">
    <property type="match status" value="1"/>
</dbReference>
<dbReference type="STRING" id="595670.SAMN05421643_10867"/>
<feature type="transmembrane region" description="Helical" evidence="3">
    <location>
        <begin position="178"/>
        <end position="195"/>
    </location>
</feature>
<keyword evidence="3" id="KW-0472">Membrane</keyword>
<dbReference type="RefSeq" id="WP_092689578.1">
    <property type="nucleotide sequence ID" value="NZ_FNPK01000008.1"/>
</dbReference>
<feature type="transmembrane region" description="Helical" evidence="3">
    <location>
        <begin position="123"/>
        <end position="146"/>
    </location>
</feature>
<feature type="transmembrane region" description="Helical" evidence="3">
    <location>
        <begin position="327"/>
        <end position="351"/>
    </location>
</feature>
<name>A0A1H3J6U1_9GAMM</name>
<keyword evidence="3" id="KW-1133">Transmembrane helix</keyword>
<feature type="transmembrane region" description="Helical" evidence="3">
    <location>
        <begin position="5"/>
        <end position="25"/>
    </location>
</feature>
<dbReference type="InterPro" id="IPR011990">
    <property type="entry name" value="TPR-like_helical_dom_sf"/>
</dbReference>
<accession>A0A1H3J6U1</accession>
<dbReference type="AlphaFoldDB" id="A0A1H3J6U1"/>
<keyword evidence="5" id="KW-1185">Reference proteome</keyword>
<evidence type="ECO:0000256" key="2">
    <source>
        <dbReference type="ARBA" id="ARBA00022803"/>
    </source>
</evidence>
<feature type="transmembrane region" description="Helical" evidence="3">
    <location>
        <begin position="298"/>
        <end position="320"/>
    </location>
</feature>
<feature type="transmembrane region" description="Helical" evidence="3">
    <location>
        <begin position="152"/>
        <end position="171"/>
    </location>
</feature>
<evidence type="ECO:0000313" key="4">
    <source>
        <dbReference type="EMBL" id="SDY35517.1"/>
    </source>
</evidence>
<reference evidence="5" key="1">
    <citation type="submission" date="2016-10" db="EMBL/GenBank/DDBJ databases">
        <authorList>
            <person name="Varghese N."/>
            <person name="Submissions S."/>
        </authorList>
    </citation>
    <scope>NUCLEOTIDE SEQUENCE [LARGE SCALE GENOMIC DNA]</scope>
    <source>
        <strain evidence="5">ANC 5109</strain>
    </source>
</reference>
<evidence type="ECO:0000256" key="1">
    <source>
        <dbReference type="ARBA" id="ARBA00022737"/>
    </source>
</evidence>
<dbReference type="EMBL" id="FNPK01000008">
    <property type="protein sequence ID" value="SDY35517.1"/>
    <property type="molecule type" value="Genomic_DNA"/>
</dbReference>
<dbReference type="Proteomes" id="UP000199035">
    <property type="component" value="Unassembled WGS sequence"/>
</dbReference>
<organism evidence="4 5">
    <name type="scientific">Acinetobacter kyonggiensis</name>
    <dbReference type="NCBI Taxonomy" id="595670"/>
    <lineage>
        <taxon>Bacteria</taxon>
        <taxon>Pseudomonadati</taxon>
        <taxon>Pseudomonadota</taxon>
        <taxon>Gammaproteobacteria</taxon>
        <taxon>Moraxellales</taxon>
        <taxon>Moraxellaceae</taxon>
        <taxon>Acinetobacter</taxon>
    </lineage>
</organism>
<protein>
    <recommendedName>
        <fullName evidence="6">Tetratricopeptide repeat-containing protein</fullName>
    </recommendedName>
</protein>
<keyword evidence="3" id="KW-0812">Transmembrane</keyword>
<feature type="transmembrane region" description="Helical" evidence="3">
    <location>
        <begin position="93"/>
        <end position="111"/>
    </location>
</feature>
<gene>
    <name evidence="4" type="ORF">SAMN05421643_10867</name>
</gene>
<dbReference type="InterPro" id="IPR052346">
    <property type="entry name" value="O-mannosyl-transferase_TMTC"/>
</dbReference>
<dbReference type="Gene3D" id="1.25.40.10">
    <property type="entry name" value="Tetratricopeptide repeat domain"/>
    <property type="match status" value="1"/>
</dbReference>
<feature type="transmembrane region" description="Helical" evidence="3">
    <location>
        <begin position="381"/>
        <end position="399"/>
    </location>
</feature>
<keyword evidence="2" id="KW-0802">TPR repeat</keyword>
<sequence length="637" mass="73797">MMKKYLPILSLYSVLLLCFLIYLVGLKGDFLFDDYPNLEPLGTYGTIDSWDKVRNFIQSGFAGPTGRPISLASFLIDANTWPAFPYSFKYTNLMIHLLNGVMLCWASLLLLRNYNYKEQEAIWISLVATAIWLLHPYFVSTTLYVVQRMAQLATLFSLIGIIGYLKARLFLSYKPLTAYFYMAVSIGLCTILATYSKENGALLPLLILAIEFCNPNKINKPIWQCRALFLWLPSCAVLYIIFRELNFSDNLWPNRNFNQVERLYSEAKIVTEYIFHLLIPQIEGRGLYQDGYLISKSILQPITTLYSILFLIVLTFSAFLCKKRYPLFTLAIFFFFAAHLMESTVLGLELYFEHRNYLAAIFLFLPIASALYLLKNKIDIKLVYIIVIAILSILSFFTYQRAKLWGDTEQLLLYWAKNTPNSPRAQSTIARQLVEQGKVSESNNYLEQMLKYMPDSSLLNMQLLLQKVSYRLAIEQDFENTMHRLAVQPFDAQALQGLRILAEGVIDNEQQCIAYCQLTLNLIERLDIDTRYNQISVFWRLSPYLKARIYLAMHNDTQALVYYQEAIKRYNDAEAGLMMVAEVGTYGSSSDALILLNQVEQTYRQQDVSKLRRSKVEYDMEIPRLKKIFEDRIKKGI</sequence>
<evidence type="ECO:0008006" key="6">
    <source>
        <dbReference type="Google" id="ProtNLM"/>
    </source>
</evidence>
<proteinExistence type="predicted"/>
<feature type="transmembrane region" description="Helical" evidence="3">
    <location>
        <begin position="357"/>
        <end position="374"/>
    </location>
</feature>
<keyword evidence="1" id="KW-0677">Repeat</keyword>
<dbReference type="SUPFAM" id="SSF48452">
    <property type="entry name" value="TPR-like"/>
    <property type="match status" value="1"/>
</dbReference>
<dbReference type="PANTHER" id="PTHR44227:SF3">
    <property type="entry name" value="PROTEIN O-MANNOSYL-TRANSFERASE TMTC4"/>
    <property type="match status" value="1"/>
</dbReference>
<evidence type="ECO:0000313" key="5">
    <source>
        <dbReference type="Proteomes" id="UP000199035"/>
    </source>
</evidence>
<evidence type="ECO:0000256" key="3">
    <source>
        <dbReference type="SAM" id="Phobius"/>
    </source>
</evidence>